<dbReference type="EMBL" id="LUUL01000088">
    <property type="protein sequence ID" value="OAI24572.1"/>
    <property type="molecule type" value="Genomic_DNA"/>
</dbReference>
<proteinExistence type="predicted"/>
<accession>A0AA91DCE0</accession>
<name>A0AA91DCE0_9GAMM</name>
<sequence>MYMPHFDRQAYQLCLLGATDSHLAEFFMVTEQTINNWKKVHVTFFESIRNGKMLADAGMAERLYQRGMGYACPDTHVAVINNEIVLTELVKHYPPDTKAAFLWLKNRQPTLWRDKIEIESTAKLDPEMMARIKTEFVERMAASRDRQRQVLIERGYLDAGDQ</sequence>
<dbReference type="AlphaFoldDB" id="A0AA91DCE0"/>
<evidence type="ECO:0008006" key="3">
    <source>
        <dbReference type="Google" id="ProtNLM"/>
    </source>
</evidence>
<protein>
    <recommendedName>
        <fullName evidence="3">Terminase</fullName>
    </recommendedName>
</protein>
<comment type="caution">
    <text evidence="1">The sequence shown here is derived from an EMBL/GenBank/DDBJ whole genome shotgun (WGS) entry which is preliminary data.</text>
</comment>
<dbReference type="Proteomes" id="UP000077734">
    <property type="component" value="Unassembled WGS sequence"/>
</dbReference>
<keyword evidence="2" id="KW-1185">Reference proteome</keyword>
<organism evidence="1 2">
    <name type="scientific">Methylomonas koyamae</name>
    <dbReference type="NCBI Taxonomy" id="702114"/>
    <lineage>
        <taxon>Bacteria</taxon>
        <taxon>Pseudomonadati</taxon>
        <taxon>Pseudomonadota</taxon>
        <taxon>Gammaproteobacteria</taxon>
        <taxon>Methylococcales</taxon>
        <taxon>Methylococcaceae</taxon>
        <taxon>Methylomonas</taxon>
    </lineage>
</organism>
<evidence type="ECO:0000313" key="2">
    <source>
        <dbReference type="Proteomes" id="UP000077734"/>
    </source>
</evidence>
<reference evidence="1 2" key="1">
    <citation type="submission" date="2016-03" db="EMBL/GenBank/DDBJ databases">
        <authorList>
            <person name="Heylen K."/>
            <person name="De Vos P."/>
            <person name="Vekeman B."/>
        </authorList>
    </citation>
    <scope>NUCLEOTIDE SEQUENCE [LARGE SCALE GENOMIC DNA]</scope>
    <source>
        <strain evidence="1 2">R-49807</strain>
    </source>
</reference>
<gene>
    <name evidence="1" type="ORF">A1356_15475</name>
</gene>
<evidence type="ECO:0000313" key="1">
    <source>
        <dbReference type="EMBL" id="OAI24572.1"/>
    </source>
</evidence>